<proteinExistence type="inferred from homology"/>
<evidence type="ECO:0000256" key="1">
    <source>
        <dbReference type="ARBA" id="ARBA00004651"/>
    </source>
</evidence>
<dbReference type="FunFam" id="1.20.58.340:FF:000004">
    <property type="entry name" value="Magnesium transport protein CorA"/>
    <property type="match status" value="1"/>
</dbReference>
<keyword evidence="16" id="KW-1185">Reference proteome</keyword>
<comment type="catalytic activity">
    <reaction evidence="10">
        <text>Mg(2+)(in) = Mg(2+)(out)</text>
        <dbReference type="Rhea" id="RHEA:29827"/>
        <dbReference type="ChEBI" id="CHEBI:18420"/>
    </reaction>
</comment>
<dbReference type="Proteomes" id="UP000029558">
    <property type="component" value="Chromosome"/>
</dbReference>
<organism evidence="13 15">
    <name type="scientific">Piscirickettsia salmonis</name>
    <dbReference type="NCBI Taxonomy" id="1238"/>
    <lineage>
        <taxon>Bacteria</taxon>
        <taxon>Pseudomonadati</taxon>
        <taxon>Pseudomonadota</taxon>
        <taxon>Gammaproteobacteria</taxon>
        <taxon>Thiotrichales</taxon>
        <taxon>Piscirickettsiaceae</taxon>
        <taxon>Piscirickettsia</taxon>
    </lineage>
</organism>
<evidence type="ECO:0000256" key="6">
    <source>
        <dbReference type="ARBA" id="ARBA00022842"/>
    </source>
</evidence>
<dbReference type="AlphaFoldDB" id="A0A095DZI9"/>
<reference evidence="13 15" key="1">
    <citation type="journal article" date="2014" name="Genome Announc.">
        <title>Comparative Genome Analysis of Two Isolates of the Fish Pathogen Piscirickettsia salmonis from Different Hosts Reveals Major Differences in Virulence-Associated Secretion Systems.</title>
        <authorList>
            <person name="Bohle H."/>
            <person name="Henriquez P."/>
            <person name="Grothusen H."/>
            <person name="Navas E."/>
            <person name="Sandoval A."/>
            <person name="Bustamante F."/>
            <person name="Bustos P."/>
            <person name="Mancilla M."/>
        </authorList>
    </citation>
    <scope>NUCLEOTIDE SEQUENCE [LARGE SCALE GENOMIC DNA]</scope>
    <source>
        <strain evidence="15">B1-32597</strain>
        <strain evidence="13">PM32597B1</strain>
    </source>
</reference>
<dbReference type="GO" id="GO:0000287">
    <property type="term" value="F:magnesium ion binding"/>
    <property type="evidence" value="ECO:0007669"/>
    <property type="project" value="TreeGrafter"/>
</dbReference>
<dbReference type="PANTHER" id="PTHR46494:SF1">
    <property type="entry name" value="CORA FAMILY METAL ION TRANSPORTER (EUROFUNG)"/>
    <property type="match status" value="1"/>
</dbReference>
<evidence type="ECO:0000256" key="2">
    <source>
        <dbReference type="ARBA" id="ARBA00009765"/>
    </source>
</evidence>
<evidence type="ECO:0000313" key="14">
    <source>
        <dbReference type="EMBL" id="QGO05529.1"/>
    </source>
</evidence>
<name>A0A095DZI9_PISSA</name>
<reference evidence="13" key="2">
    <citation type="submission" date="2015-08" db="EMBL/GenBank/DDBJ databases">
        <title>Complete genome sequence of Piscirickettsia salmonis strain PM32597B1.</title>
        <authorList>
            <person name="Bohle H."/>
            <person name="Henriquez P."/>
            <person name="Navas E."/>
            <person name="Grothusen H."/>
            <person name="Bustamante F."/>
            <person name="Bustos P."/>
            <person name="Bustos P."/>
            <person name="Mancilla M."/>
        </authorList>
    </citation>
    <scope>NUCLEOTIDE SEQUENCE</scope>
    <source>
        <strain evidence="13">PM32597B1</strain>
    </source>
</reference>
<dbReference type="GO" id="GO:0015087">
    <property type="term" value="F:cobalt ion transmembrane transporter activity"/>
    <property type="evidence" value="ECO:0007669"/>
    <property type="project" value="TreeGrafter"/>
</dbReference>
<dbReference type="SUPFAM" id="SSF144083">
    <property type="entry name" value="Magnesium transport protein CorA, transmembrane region"/>
    <property type="match status" value="1"/>
</dbReference>
<protein>
    <submittedName>
        <fullName evidence="14">Magnesium transport protein CorA</fullName>
    </submittedName>
    <submittedName>
        <fullName evidence="13">Mg2+ transporter protein CorA</fullName>
    </submittedName>
</protein>
<dbReference type="InterPro" id="IPR045861">
    <property type="entry name" value="CorA_cytoplasmic_dom"/>
</dbReference>
<dbReference type="Gene3D" id="3.30.460.20">
    <property type="entry name" value="CorA soluble domain-like"/>
    <property type="match status" value="1"/>
</dbReference>
<comment type="similarity">
    <text evidence="2">Belongs to the CorA metal ion transporter (MIT) (TC 1.A.35) family.</text>
</comment>
<dbReference type="CDD" id="cd12822">
    <property type="entry name" value="TmCorA-like"/>
    <property type="match status" value="1"/>
</dbReference>
<dbReference type="InterPro" id="IPR002523">
    <property type="entry name" value="MgTranspt_CorA/ZnTranspt_ZntB"/>
</dbReference>
<dbReference type="GO" id="GO:0050897">
    <property type="term" value="F:cobalt ion binding"/>
    <property type="evidence" value="ECO:0007669"/>
    <property type="project" value="TreeGrafter"/>
</dbReference>
<evidence type="ECO:0000256" key="7">
    <source>
        <dbReference type="ARBA" id="ARBA00022989"/>
    </source>
</evidence>
<keyword evidence="4" id="KW-1003">Cell membrane</keyword>
<evidence type="ECO:0000313" key="16">
    <source>
        <dbReference type="Proteomes" id="UP000422232"/>
    </source>
</evidence>
<dbReference type="InterPro" id="IPR045863">
    <property type="entry name" value="CorA_TM1_TM2"/>
</dbReference>
<dbReference type="GO" id="GO:0005886">
    <property type="term" value="C:plasma membrane"/>
    <property type="evidence" value="ECO:0007669"/>
    <property type="project" value="UniProtKB-SubCell"/>
</dbReference>
<keyword evidence="5 12" id="KW-0812">Transmembrane</keyword>
<evidence type="ECO:0000256" key="8">
    <source>
        <dbReference type="ARBA" id="ARBA00023065"/>
    </source>
</evidence>
<dbReference type="GO" id="GO:0015095">
    <property type="term" value="F:magnesium ion transmembrane transporter activity"/>
    <property type="evidence" value="ECO:0007669"/>
    <property type="project" value="TreeGrafter"/>
</dbReference>
<evidence type="ECO:0000256" key="5">
    <source>
        <dbReference type="ARBA" id="ARBA00022692"/>
    </source>
</evidence>
<comment type="function">
    <text evidence="11">Mediates influx of magnesium ions. Alternates between open and closed states. Activated by low cytoplasmic Mg(2+) levels. Inactive when cytoplasmic Mg(2+) levels are high.</text>
</comment>
<keyword evidence="7 12" id="KW-1133">Transmembrane helix</keyword>
<sequence length="325" mass="37991">MNIFHIDQQSVHRLDTLPKEVPSSGYLWLDFTRGEQHNLFETVKQLCQVDIHERHLEDQVTVNHPSAFDSMYDYDFLVFRSVKSIHMPQLQTDSCAFFLIDDFLISVHNPEDEAIPTVVKRLSMTHRRIPQYPEALLEMILDTKVDQFLGVRTLMGESLARWQNKLLTHNKPFKNWDEIMEFKGDIQTIRTLCEEQEDVLRNWRYSIRTDVALDRQVVEHLNINLSDISEHIRRVLRHAQKLESDLEALLQLHFSIISNQTNEVMRVLALMSSIFLPTTLVTGIFGMNFIKMPGLDNPHGYDFTLVGMIGIAISLIIFFKLKKWL</sequence>
<dbReference type="SUPFAM" id="SSF143865">
    <property type="entry name" value="CorA soluble domain-like"/>
    <property type="match status" value="1"/>
</dbReference>
<evidence type="ECO:0000313" key="13">
    <source>
        <dbReference type="EMBL" id="ALB22292.1"/>
    </source>
</evidence>
<reference evidence="14 16" key="3">
    <citation type="submission" date="2019-04" db="EMBL/GenBank/DDBJ databases">
        <title>Complete genome sequencing of Piscirickettsia salmonis strain Psal-009.</title>
        <authorList>
            <person name="Schober I."/>
            <person name="Bunk B."/>
            <person name="Sproer C."/>
            <person name="Carril G.P."/>
            <person name="Riedel T."/>
            <person name="Flores-Herrera P.A."/>
            <person name="Nourdin-Galindo G."/>
            <person name="Marshall S.H."/>
            <person name="Overmann J."/>
        </authorList>
    </citation>
    <scope>NUCLEOTIDE SEQUENCE [LARGE SCALE GENOMIC DNA]</scope>
    <source>
        <strain evidence="14 16">Psal-009</strain>
    </source>
</reference>
<evidence type="ECO:0000313" key="15">
    <source>
        <dbReference type="Proteomes" id="UP000029558"/>
    </source>
</evidence>
<evidence type="ECO:0000256" key="12">
    <source>
        <dbReference type="SAM" id="Phobius"/>
    </source>
</evidence>
<dbReference type="EMBL" id="CP038908">
    <property type="protein sequence ID" value="QGO05529.1"/>
    <property type="molecule type" value="Genomic_DNA"/>
</dbReference>
<evidence type="ECO:0000256" key="10">
    <source>
        <dbReference type="ARBA" id="ARBA00034269"/>
    </source>
</evidence>
<accession>A0A095DZI9</accession>
<dbReference type="RefSeq" id="WP_017377777.1">
    <property type="nucleotide sequence ID" value="NZ_CP012413.1"/>
</dbReference>
<dbReference type="GeneID" id="66740599"/>
<keyword evidence="9 12" id="KW-0472">Membrane</keyword>
<keyword evidence="3" id="KW-0813">Transport</keyword>
<evidence type="ECO:0000256" key="11">
    <source>
        <dbReference type="ARBA" id="ARBA00045497"/>
    </source>
</evidence>
<keyword evidence="6" id="KW-0460">Magnesium</keyword>
<keyword evidence="8" id="KW-0406">Ion transport</keyword>
<comment type="subcellular location">
    <subcellularLocation>
        <location evidence="1">Cell membrane</location>
        <topology evidence="1">Multi-pass membrane protein</topology>
    </subcellularLocation>
</comment>
<evidence type="ECO:0000256" key="4">
    <source>
        <dbReference type="ARBA" id="ARBA00022475"/>
    </source>
</evidence>
<gene>
    <name evidence="13" type="primary">corA</name>
    <name evidence="13" type="ORF">KU39_1109</name>
    <name evidence="14" type="ORF">Psal009_01418</name>
</gene>
<dbReference type="Proteomes" id="UP000422232">
    <property type="component" value="Chromosome"/>
</dbReference>
<evidence type="ECO:0000256" key="9">
    <source>
        <dbReference type="ARBA" id="ARBA00023136"/>
    </source>
</evidence>
<dbReference type="Pfam" id="PF01544">
    <property type="entry name" value="CorA"/>
    <property type="match status" value="1"/>
</dbReference>
<dbReference type="Gene3D" id="1.20.58.340">
    <property type="entry name" value="Magnesium transport protein CorA, transmembrane region"/>
    <property type="match status" value="2"/>
</dbReference>
<feature type="transmembrane region" description="Helical" evidence="12">
    <location>
        <begin position="267"/>
        <end position="289"/>
    </location>
</feature>
<dbReference type="EMBL" id="CP012508">
    <property type="protein sequence ID" value="ALB22292.1"/>
    <property type="molecule type" value="Genomic_DNA"/>
</dbReference>
<feature type="transmembrane region" description="Helical" evidence="12">
    <location>
        <begin position="301"/>
        <end position="319"/>
    </location>
</feature>
<evidence type="ECO:0000256" key="3">
    <source>
        <dbReference type="ARBA" id="ARBA00022448"/>
    </source>
</evidence>
<dbReference type="PANTHER" id="PTHR46494">
    <property type="entry name" value="CORA FAMILY METAL ION TRANSPORTER (EUROFUNG)"/>
    <property type="match status" value="1"/>
</dbReference>